<protein>
    <submittedName>
        <fullName evidence="2">Uncharacterized protein</fullName>
    </submittedName>
</protein>
<feature type="transmembrane region" description="Helical" evidence="1">
    <location>
        <begin position="12"/>
        <end position="33"/>
    </location>
</feature>
<dbReference type="AlphaFoldDB" id="A0A3S9V038"/>
<feature type="transmembrane region" description="Helical" evidence="1">
    <location>
        <begin position="76"/>
        <end position="100"/>
    </location>
</feature>
<evidence type="ECO:0000313" key="2">
    <source>
        <dbReference type="EMBL" id="AZS15890.1"/>
    </source>
</evidence>
<dbReference type="EMBL" id="CP034346">
    <property type="protein sequence ID" value="AZS15890.1"/>
    <property type="molecule type" value="Genomic_DNA"/>
</dbReference>
<feature type="transmembrane region" description="Helical" evidence="1">
    <location>
        <begin position="39"/>
        <end position="56"/>
    </location>
</feature>
<evidence type="ECO:0000313" key="3">
    <source>
        <dbReference type="Proteomes" id="UP000270678"/>
    </source>
</evidence>
<sequence>MATNRLPLGKIVLFGLYLVAVFSTLISFLALYTGFVMTISFWISLISVLLAETVLWRYADYWFGNVDTIKRMIPGYLALGTVIVAYFVAVLIFSFFTGFADLALRWFILLHVLTFAMAVILGGLLILFLRSAIDREEETSTGVINLHAIEMALKELHEKIRSVDSPYSHEIESVMTKLIDKVHYSDPVTPQSLTYMDQSLYHQIHSLIEQVTLMFSGDQELSFEVILQSLNEFSSTLARRNSQLLISK</sequence>
<name>A0A3S9V038_9BACL</name>
<keyword evidence="1" id="KW-1133">Transmembrane helix</keyword>
<accession>A0A3S9V038</accession>
<dbReference type="Proteomes" id="UP000270678">
    <property type="component" value="Chromosome"/>
</dbReference>
<proteinExistence type="predicted"/>
<evidence type="ECO:0000256" key="1">
    <source>
        <dbReference type="SAM" id="Phobius"/>
    </source>
</evidence>
<keyword evidence="1" id="KW-0472">Membrane</keyword>
<dbReference type="KEGG" id="plut:EI981_16575"/>
<keyword evidence="1" id="KW-0812">Transmembrane</keyword>
<dbReference type="RefSeq" id="WP_126999973.1">
    <property type="nucleotide sequence ID" value="NZ_CP034346.1"/>
</dbReference>
<feature type="transmembrane region" description="Helical" evidence="1">
    <location>
        <begin position="106"/>
        <end position="129"/>
    </location>
</feature>
<organism evidence="2 3">
    <name type="scientific">Paenibacillus lutimineralis</name>
    <dbReference type="NCBI Taxonomy" id="2707005"/>
    <lineage>
        <taxon>Bacteria</taxon>
        <taxon>Bacillati</taxon>
        <taxon>Bacillota</taxon>
        <taxon>Bacilli</taxon>
        <taxon>Bacillales</taxon>
        <taxon>Paenibacillaceae</taxon>
        <taxon>Paenibacillus</taxon>
    </lineage>
</organism>
<dbReference type="OrthoDB" id="2611533at2"/>
<reference evidence="3" key="1">
    <citation type="submission" date="2018-12" db="EMBL/GenBank/DDBJ databases">
        <title>Complete genome sequence of Paenibacillus sp. MBLB1234.</title>
        <authorList>
            <person name="Nam Y.-D."/>
            <person name="Kang J."/>
            <person name="Chung W.-H."/>
            <person name="Park Y.S."/>
        </authorList>
    </citation>
    <scope>NUCLEOTIDE SEQUENCE [LARGE SCALE GENOMIC DNA]</scope>
    <source>
        <strain evidence="3">MBLB1234</strain>
    </source>
</reference>
<keyword evidence="3" id="KW-1185">Reference proteome</keyword>
<gene>
    <name evidence="2" type="ORF">EI981_16575</name>
</gene>